<keyword evidence="2" id="KW-1185">Reference proteome</keyword>
<comment type="caution">
    <text evidence="1">The sequence shown here is derived from an EMBL/GenBank/DDBJ whole genome shotgun (WGS) entry which is preliminary data.</text>
</comment>
<dbReference type="RefSeq" id="WP_116976565.1">
    <property type="nucleotide sequence ID" value="NZ_QPMM01000007.1"/>
</dbReference>
<dbReference type="Gene3D" id="3.50.50.60">
    <property type="entry name" value="FAD/NAD(P)-binding domain"/>
    <property type="match status" value="3"/>
</dbReference>
<dbReference type="EMBL" id="QPMM01000007">
    <property type="protein sequence ID" value="RFS21914.1"/>
    <property type="molecule type" value="Genomic_DNA"/>
</dbReference>
<dbReference type="GO" id="GO:0006631">
    <property type="term" value="P:fatty acid metabolic process"/>
    <property type="evidence" value="ECO:0007669"/>
    <property type="project" value="InterPro"/>
</dbReference>
<dbReference type="OrthoDB" id="4540221at2"/>
<dbReference type="GO" id="GO:0050151">
    <property type="term" value="F:oleate hydratase activity"/>
    <property type="evidence" value="ECO:0007669"/>
    <property type="project" value="UniProtKB-EC"/>
</dbReference>
<sequence>MYYSNGNYEAFARPVKPENVDKKSAYLVGSGLASMAAAVFLIRDAQMKGSNIHIFEELKLPGGSLDGIFQPKDGFIIRGGREMENHFECLWDLYRSVPSLEIKDASVLDEFYWLNKRDPNFSHMRATMNQGQSAHTDGKFTLTDKATEEIIKLFLTSENELADKRITDVFSDDFFQSNFWLYWRSMFAFEDWHSAMEMRRYILRFIHHIGGLPDLSALKFTKYNQYESLVLPLISFLKDNGVQFEYEAEVKNVLIDIKDGRKVARKLIYEQGGKSKEIELTENDLVFITNGSITESSTYGDQHTAAVMNSSPGGSWNLWMNLAAQDKAFGHPQKFCGHIDQTNFVSATVTTLDKRIPPYIEKICQRDPFAGKVVTGGIVTVKDSNWLLSWTFNRQPHFKAQPDTQLVGWIYGLFSDKPGNYVKKTMKDCSGVEITQEWLYHMGVPINEINEMAENSANTIPCMMPYVMSYFMPRKAGDRPHVVPQGSINLAFIGNFAETERDTVFTTEYSVRTAMEAVYRLLNIDRGVPEVFASAYDIRALLSASAKMMDGKKLLDMKIPFFLKYIEKKAIDKSKGTIIYDMLKDSGLI</sequence>
<dbReference type="Proteomes" id="UP000260644">
    <property type="component" value="Unassembled WGS sequence"/>
</dbReference>
<dbReference type="InterPro" id="IPR010354">
    <property type="entry name" value="Oleate_hydratase"/>
</dbReference>
<reference evidence="1 2" key="1">
    <citation type="submission" date="2018-07" db="EMBL/GenBank/DDBJ databases">
        <title>Chitinophaga K2CV101002-2 sp. nov., isolated from a monsoon evergreen broad-leaved forest soil.</title>
        <authorList>
            <person name="Lv Y."/>
        </authorList>
    </citation>
    <scope>NUCLEOTIDE SEQUENCE [LARGE SCALE GENOMIC DNA]</scope>
    <source>
        <strain evidence="1 2">GDMCC 1.1288</strain>
    </source>
</reference>
<proteinExistence type="predicted"/>
<gene>
    <name evidence="1" type="ORF">DVR12_14785</name>
</gene>
<dbReference type="PANTHER" id="PTHR37417:SF3">
    <property type="entry name" value="MYOSIN-CROSSREACTIVE PROTEIN"/>
    <property type="match status" value="1"/>
</dbReference>
<name>A0A3E1Y936_9BACT</name>
<dbReference type="Pfam" id="PF06100">
    <property type="entry name" value="MCRA"/>
    <property type="match status" value="1"/>
</dbReference>
<dbReference type="SUPFAM" id="SSF51905">
    <property type="entry name" value="FAD/NAD(P)-binding domain"/>
    <property type="match status" value="1"/>
</dbReference>
<dbReference type="PANTHER" id="PTHR37417">
    <property type="entry name" value="67 KDA MYOSIN-CROSS-REACTIVE ANTIGEN FAMILY PROTEIN (AFU_ORTHOLOGUE AFUA_5G09970)"/>
    <property type="match status" value="1"/>
</dbReference>
<keyword evidence="1" id="KW-0456">Lyase</keyword>
<evidence type="ECO:0000313" key="2">
    <source>
        <dbReference type="Proteomes" id="UP000260644"/>
    </source>
</evidence>
<dbReference type="EC" id="4.2.1.53" evidence="1"/>
<dbReference type="AlphaFoldDB" id="A0A3E1Y936"/>
<protein>
    <submittedName>
        <fullName evidence="1">Oleate hydratase</fullName>
        <ecNumber evidence="1">4.2.1.53</ecNumber>
    </submittedName>
</protein>
<dbReference type="GO" id="GO:0071949">
    <property type="term" value="F:FAD binding"/>
    <property type="evidence" value="ECO:0007669"/>
    <property type="project" value="InterPro"/>
</dbReference>
<evidence type="ECO:0000313" key="1">
    <source>
        <dbReference type="EMBL" id="RFS21914.1"/>
    </source>
</evidence>
<dbReference type="InterPro" id="IPR036188">
    <property type="entry name" value="FAD/NAD-bd_sf"/>
</dbReference>
<organism evidence="1 2">
    <name type="scientific">Chitinophaga silvatica</name>
    <dbReference type="NCBI Taxonomy" id="2282649"/>
    <lineage>
        <taxon>Bacteria</taxon>
        <taxon>Pseudomonadati</taxon>
        <taxon>Bacteroidota</taxon>
        <taxon>Chitinophagia</taxon>
        <taxon>Chitinophagales</taxon>
        <taxon>Chitinophagaceae</taxon>
        <taxon>Chitinophaga</taxon>
    </lineage>
</organism>
<dbReference type="NCBIfam" id="NF010584">
    <property type="entry name" value="PRK13977.1"/>
    <property type="match status" value="1"/>
</dbReference>
<accession>A0A3E1Y936</accession>